<evidence type="ECO:0000313" key="4">
    <source>
        <dbReference type="Proteomes" id="UP001204798"/>
    </source>
</evidence>
<gene>
    <name evidence="3" type="ORF">M2350_002037</name>
</gene>
<keyword evidence="2" id="KW-1133">Transmembrane helix</keyword>
<feature type="transmembrane region" description="Helical" evidence="2">
    <location>
        <begin position="6"/>
        <end position="23"/>
    </location>
</feature>
<feature type="transmembrane region" description="Helical" evidence="2">
    <location>
        <begin position="35"/>
        <end position="57"/>
    </location>
</feature>
<evidence type="ECO:0000313" key="3">
    <source>
        <dbReference type="EMBL" id="MCS3919624.1"/>
    </source>
</evidence>
<keyword evidence="2" id="KW-0812">Transmembrane</keyword>
<feature type="compositionally biased region" description="Basic and acidic residues" evidence="1">
    <location>
        <begin position="92"/>
        <end position="109"/>
    </location>
</feature>
<proteinExistence type="predicted"/>
<reference evidence="3 4" key="1">
    <citation type="submission" date="2022-08" db="EMBL/GenBank/DDBJ databases">
        <title>Bacterial and archaeal communities from various locations to study Microbial Dark Matter (Phase II).</title>
        <authorList>
            <person name="Stepanauskas R."/>
        </authorList>
    </citation>
    <scope>NUCLEOTIDE SEQUENCE [LARGE SCALE GENOMIC DNA]</scope>
    <source>
        <strain evidence="3 4">PD1</strain>
    </source>
</reference>
<evidence type="ECO:0000256" key="2">
    <source>
        <dbReference type="SAM" id="Phobius"/>
    </source>
</evidence>
<keyword evidence="2" id="KW-0472">Membrane</keyword>
<dbReference type="EMBL" id="JANUCP010000003">
    <property type="protein sequence ID" value="MCS3919624.1"/>
    <property type="molecule type" value="Genomic_DNA"/>
</dbReference>
<feature type="transmembrane region" description="Helical" evidence="2">
    <location>
        <begin position="63"/>
        <end position="82"/>
    </location>
</feature>
<feature type="region of interest" description="Disordered" evidence="1">
    <location>
        <begin position="92"/>
        <end position="114"/>
    </location>
</feature>
<dbReference type="Proteomes" id="UP001204798">
    <property type="component" value="Unassembled WGS sequence"/>
</dbReference>
<dbReference type="RefSeq" id="WP_259096230.1">
    <property type="nucleotide sequence ID" value="NZ_CP130454.1"/>
</dbReference>
<keyword evidence="4" id="KW-1185">Reference proteome</keyword>
<protein>
    <submittedName>
        <fullName evidence="3">Thiol:disulfide interchange protein</fullName>
    </submittedName>
</protein>
<organism evidence="3 4">
    <name type="scientific">Candidatus Fervidibacter sacchari</name>
    <dbReference type="NCBI Taxonomy" id="1448929"/>
    <lineage>
        <taxon>Bacteria</taxon>
        <taxon>Candidatus Fervidibacterota</taxon>
        <taxon>Candidatus Fervidibacter</taxon>
    </lineage>
</organism>
<name>A0ABT2ENU1_9BACT</name>
<comment type="caution">
    <text evidence="3">The sequence shown here is derived from an EMBL/GenBank/DDBJ whole genome shotgun (WGS) entry which is preliminary data.</text>
</comment>
<evidence type="ECO:0000256" key="1">
    <source>
        <dbReference type="SAM" id="MobiDB-lite"/>
    </source>
</evidence>
<accession>A0ABT2ENU1</accession>
<sequence length="142" mass="15681">MTLRRALVGFVAAGCLFLLLEVVPSHREVVREHLVAAVPTIVSLLGLLAFAVAFWAWNATTRRIVQIVSVLLLLAGILGVYFHNAERLGMEREHEERKAEEHEHGEENHAPPFAPLSLTGMGVLGLMATYPKWKTETEEGCG</sequence>